<reference evidence="6" key="1">
    <citation type="journal article" date="2013" name="Genome Biol.">
        <title>Draft genome of the mountain pine beetle, Dendroctonus ponderosae Hopkins, a major forest pest.</title>
        <authorList>
            <person name="Keeling C.I."/>
            <person name="Yuen M.M."/>
            <person name="Liao N.Y."/>
            <person name="Docking T.R."/>
            <person name="Chan S.K."/>
            <person name="Taylor G.A."/>
            <person name="Palmquist D.L."/>
            <person name="Jackman S.D."/>
            <person name="Nguyen A."/>
            <person name="Li M."/>
            <person name="Henderson H."/>
            <person name="Janes J.K."/>
            <person name="Zhao Y."/>
            <person name="Pandoh P."/>
            <person name="Moore R."/>
            <person name="Sperling F.A."/>
            <person name="Huber D.P."/>
            <person name="Birol I."/>
            <person name="Jones S.J."/>
            <person name="Bohlmann J."/>
        </authorList>
    </citation>
    <scope>NUCLEOTIDE SEQUENCE</scope>
</reference>
<dbReference type="OrthoDB" id="766at2759"/>
<dbReference type="NCBIfam" id="TIGR03284">
    <property type="entry name" value="thym_sym"/>
    <property type="match status" value="1"/>
</dbReference>
<dbReference type="GO" id="GO:0032259">
    <property type="term" value="P:methylation"/>
    <property type="evidence" value="ECO:0007669"/>
    <property type="project" value="UniProtKB-KW"/>
</dbReference>
<evidence type="ECO:0000256" key="5">
    <source>
        <dbReference type="ARBA" id="ARBA00022679"/>
    </source>
</evidence>
<dbReference type="CDD" id="cd00351">
    <property type="entry name" value="TS_Pyrimidine_HMase"/>
    <property type="match status" value="1"/>
</dbReference>
<dbReference type="EC" id="2.1.1.45" evidence="2"/>
<dbReference type="PANTHER" id="PTHR11548:SF2">
    <property type="entry name" value="THYMIDYLATE SYNTHASE"/>
    <property type="match status" value="1"/>
</dbReference>
<dbReference type="InterPro" id="IPR000398">
    <property type="entry name" value="Thymidylate_synthase"/>
</dbReference>
<accession>N6TXK2</accession>
<organism evidence="6">
    <name type="scientific">Dendroctonus ponderosae</name>
    <name type="common">Mountain pine beetle</name>
    <dbReference type="NCBI Taxonomy" id="77166"/>
    <lineage>
        <taxon>Eukaryota</taxon>
        <taxon>Metazoa</taxon>
        <taxon>Ecdysozoa</taxon>
        <taxon>Arthropoda</taxon>
        <taxon>Hexapoda</taxon>
        <taxon>Insecta</taxon>
        <taxon>Pterygota</taxon>
        <taxon>Neoptera</taxon>
        <taxon>Endopterygota</taxon>
        <taxon>Coleoptera</taxon>
        <taxon>Polyphaga</taxon>
        <taxon>Cucujiformia</taxon>
        <taxon>Curculionidae</taxon>
        <taxon>Scolytinae</taxon>
        <taxon>Dendroctonus</taxon>
    </lineage>
</organism>
<dbReference type="PRINTS" id="PR00108">
    <property type="entry name" value="THYMDSNTHASE"/>
</dbReference>
<keyword evidence="5" id="KW-0808">Transferase</keyword>
<proteinExistence type="predicted"/>
<dbReference type="AlphaFoldDB" id="N6TXK2"/>
<gene>
    <name evidence="6" type="ORF">YQE_00814</name>
</gene>
<dbReference type="GO" id="GO:0004799">
    <property type="term" value="F:thymidylate synthase activity"/>
    <property type="evidence" value="ECO:0007669"/>
    <property type="project" value="UniProtKB-EC"/>
</dbReference>
<dbReference type="GO" id="GO:0006231">
    <property type="term" value="P:dTMP biosynthetic process"/>
    <property type="evidence" value="ECO:0007669"/>
    <property type="project" value="InterPro"/>
</dbReference>
<keyword evidence="4" id="KW-0489">Methyltransferase</keyword>
<dbReference type="HOGENOM" id="CLU_021669_1_2_1"/>
<dbReference type="EMBL" id="KB737964">
    <property type="protein sequence ID" value="ENN82818.1"/>
    <property type="molecule type" value="Genomic_DNA"/>
</dbReference>
<dbReference type="InterPro" id="IPR045097">
    <property type="entry name" value="Thymidate_synth/dCMP_Mease"/>
</dbReference>
<dbReference type="OMA" id="CTHPREK"/>
<dbReference type="Gene3D" id="3.30.572.10">
    <property type="entry name" value="Thymidylate synthase/dCMP hydroxymethylase domain"/>
    <property type="match status" value="1"/>
</dbReference>
<comment type="pathway">
    <text evidence="1">Pyrimidine metabolism; dTTP biosynthesis.</text>
</comment>
<dbReference type="GO" id="GO:0005829">
    <property type="term" value="C:cytosol"/>
    <property type="evidence" value="ECO:0007669"/>
    <property type="project" value="TreeGrafter"/>
</dbReference>
<evidence type="ECO:0000313" key="6">
    <source>
        <dbReference type="EMBL" id="ENN82818.1"/>
    </source>
</evidence>
<dbReference type="GO" id="GO:0005739">
    <property type="term" value="C:mitochondrion"/>
    <property type="evidence" value="ECO:0007669"/>
    <property type="project" value="TreeGrafter"/>
</dbReference>
<sequence length="144" mass="16356">MCAWNPVDIPEMALPPCHCLVQFYVANGELSCQLYQRSADMGLGVPFNIASYALLTYMIAHITNLQVIAFKHQLNLGEFIHSLGDSHVYLNHVEPLKEQIQREPRPFPTLQIKRKVETIEDFTADDFEIVGYNPHPKLSMAMAV</sequence>
<dbReference type="GO" id="GO:0006235">
    <property type="term" value="P:dTTP biosynthetic process"/>
    <property type="evidence" value="ECO:0007669"/>
    <property type="project" value="UniProtKB-UniPathway"/>
</dbReference>
<evidence type="ECO:0000256" key="4">
    <source>
        <dbReference type="ARBA" id="ARBA00022603"/>
    </source>
</evidence>
<dbReference type="SUPFAM" id="SSF55831">
    <property type="entry name" value="Thymidylate synthase/dCMP hydroxymethylase"/>
    <property type="match status" value="1"/>
</dbReference>
<feature type="non-terminal residue" evidence="6">
    <location>
        <position position="1"/>
    </location>
</feature>
<name>N6TXK2_DENPD</name>
<dbReference type="UniPathway" id="UPA00575"/>
<dbReference type="Pfam" id="PF00303">
    <property type="entry name" value="Thymidylat_synt"/>
    <property type="match status" value="1"/>
</dbReference>
<evidence type="ECO:0000256" key="2">
    <source>
        <dbReference type="ARBA" id="ARBA00011947"/>
    </source>
</evidence>
<dbReference type="InterPro" id="IPR036926">
    <property type="entry name" value="Thymidate_synth/dCMP_Mease_sf"/>
</dbReference>
<protein>
    <recommendedName>
        <fullName evidence="3">Thymidylate synthase</fullName>
        <ecNumber evidence="2">2.1.1.45</ecNumber>
    </recommendedName>
</protein>
<evidence type="ECO:0000256" key="3">
    <source>
        <dbReference type="ARBA" id="ARBA00015931"/>
    </source>
</evidence>
<dbReference type="InterPro" id="IPR023451">
    <property type="entry name" value="Thymidate_synth/dCMP_Mease_dom"/>
</dbReference>
<dbReference type="PANTHER" id="PTHR11548">
    <property type="entry name" value="THYMIDYLATE SYNTHASE 1"/>
    <property type="match status" value="1"/>
</dbReference>
<evidence type="ECO:0000256" key="1">
    <source>
        <dbReference type="ARBA" id="ARBA00004992"/>
    </source>
</evidence>